<name>A0A836LY93_ACIBA</name>
<comment type="caution">
    <text evidence="1">The sequence shown here is derived from an EMBL/GenBank/DDBJ whole genome shotgun (WGS) entry which is preliminary data.</text>
</comment>
<dbReference type="RefSeq" id="WP_031959677.1">
    <property type="nucleotide sequence ID" value="NZ_JMOA01000061.1"/>
</dbReference>
<dbReference type="AlphaFoldDB" id="A0A836LY93"/>
<protein>
    <submittedName>
        <fullName evidence="1">Uncharacterized protein</fullName>
    </submittedName>
</protein>
<accession>A0A836LY93</accession>
<evidence type="ECO:0000313" key="2">
    <source>
        <dbReference type="Proteomes" id="UP000027309"/>
    </source>
</evidence>
<evidence type="ECO:0000313" key="1">
    <source>
        <dbReference type="EMBL" id="KCX99948.1"/>
    </source>
</evidence>
<reference evidence="1 2" key="1">
    <citation type="submission" date="2014-04" db="EMBL/GenBank/DDBJ databases">
        <title>Comparative genomics and transcriptomics to identify genetic mechanisms underlying the emergence of carbapenem resistant Acinetobacter baumannii (CRAb).</title>
        <authorList>
            <person name="Harris A.D."/>
            <person name="Johnson K.J."/>
            <person name="George J."/>
            <person name="Nadendla S."/>
            <person name="Daugherty S.C."/>
            <person name="Parankush S."/>
            <person name="Sadzewicz L."/>
            <person name="Tallon L."/>
            <person name="Sengamalay N."/>
            <person name="Hazen T.H."/>
            <person name="Rasko D.A."/>
        </authorList>
    </citation>
    <scope>NUCLEOTIDE SEQUENCE [LARGE SCALE GENOMIC DNA]</scope>
    <source>
        <strain evidence="1 2">1499986</strain>
    </source>
</reference>
<gene>
    <name evidence="1" type="ORF">J572_3449</name>
</gene>
<organism evidence="1 2">
    <name type="scientific">Acinetobacter baumannii 1499986</name>
    <dbReference type="NCBI Taxonomy" id="1310673"/>
    <lineage>
        <taxon>Bacteria</taxon>
        <taxon>Pseudomonadati</taxon>
        <taxon>Pseudomonadota</taxon>
        <taxon>Gammaproteobacteria</taxon>
        <taxon>Moraxellales</taxon>
        <taxon>Moraxellaceae</taxon>
        <taxon>Acinetobacter</taxon>
        <taxon>Acinetobacter calcoaceticus/baumannii complex</taxon>
    </lineage>
</organism>
<proteinExistence type="predicted"/>
<dbReference type="Proteomes" id="UP000027309">
    <property type="component" value="Unassembled WGS sequence"/>
</dbReference>
<dbReference type="EMBL" id="JMOA01000061">
    <property type="protein sequence ID" value="KCX99948.1"/>
    <property type="molecule type" value="Genomic_DNA"/>
</dbReference>
<sequence>MTTDQSNDSLDDLDKFIDLINQLEEHIIKRYKYPYGLPSAYAEYIKPYLPEQAEVISEEITESDRQWFYEQLDQGLLNESPEKQEQREQIWKSPLLKGTNDQDILIPEEDLYPRHYSEVATQIRNFKTVLSTENYPDQHKKAKKYFKLAFRLYSKHYDSSFYWYTLPKDIQEQIHNSKQAKNKHKDFQKLKRIYFSLVKCLIDGNVLNTYSHMDFLIIDLNERLLPYILEYLIHRNWYEKLLYRTKFDEVTQFLSRLRGPAAKKKKHSPIIYSSFAGYSQEILEKAREQYRERRRKANLDFKKYLNLYNLYLQTYDNKKGTATRTSPETEEALNILANSETWLKKDRPDLYQYLKSLIKQ</sequence>